<accession>A0ABS7QQK1</accession>
<evidence type="ECO:0000313" key="4">
    <source>
        <dbReference type="EMBL" id="MBY8885472.1"/>
    </source>
</evidence>
<comment type="caution">
    <text evidence="4">The sequence shown here is derived from an EMBL/GenBank/DDBJ whole genome shotgun (WGS) entry which is preliminary data.</text>
</comment>
<dbReference type="EC" id="2.5.1.54" evidence="3"/>
<dbReference type="PANTHER" id="PTHR21337:SF0">
    <property type="entry name" value="PHOSPHO-2-DEHYDRO-3-DEOXYHEPTONATE ALDOLASE"/>
    <property type="match status" value="1"/>
</dbReference>
<dbReference type="PANTHER" id="PTHR21337">
    <property type="entry name" value="PHOSPHO-2-DEHYDRO-3-DEOXYHEPTONATE ALDOLASE 1, 2"/>
    <property type="match status" value="1"/>
</dbReference>
<keyword evidence="2 3" id="KW-0808">Transferase</keyword>
<dbReference type="InterPro" id="IPR002480">
    <property type="entry name" value="DAHP_synth_2"/>
</dbReference>
<dbReference type="Proteomes" id="UP001198565">
    <property type="component" value="Unassembled WGS sequence"/>
</dbReference>
<dbReference type="SUPFAM" id="SSF51569">
    <property type="entry name" value="Aldolase"/>
    <property type="match status" value="1"/>
</dbReference>
<dbReference type="Gene3D" id="3.20.20.70">
    <property type="entry name" value="Aldolase class I"/>
    <property type="match status" value="1"/>
</dbReference>
<comment type="catalytic activity">
    <reaction evidence="3">
        <text>D-erythrose 4-phosphate + phosphoenolpyruvate + H2O = 7-phospho-2-dehydro-3-deoxy-D-arabino-heptonate + phosphate</text>
        <dbReference type="Rhea" id="RHEA:14717"/>
        <dbReference type="ChEBI" id="CHEBI:15377"/>
        <dbReference type="ChEBI" id="CHEBI:16897"/>
        <dbReference type="ChEBI" id="CHEBI:43474"/>
        <dbReference type="ChEBI" id="CHEBI:58394"/>
        <dbReference type="ChEBI" id="CHEBI:58702"/>
        <dbReference type="EC" id="2.5.1.54"/>
    </reaction>
</comment>
<dbReference type="InterPro" id="IPR013785">
    <property type="entry name" value="Aldolase_TIM"/>
</dbReference>
<dbReference type="EMBL" id="JAINVZ010000006">
    <property type="protein sequence ID" value="MBY8885472.1"/>
    <property type="molecule type" value="Genomic_DNA"/>
</dbReference>
<sequence length="419" mass="45608">MESFRHLPAAGAAVLDATERPAAQQPQWPDPVQLDAAREEVRAGPALVGWDGVRRLGDLLARAATGNFCVLQAGDCAEDPAECGADDVERKVEMLDVLADIMRVGSGRPVLTVGRMAGQFAKPRSNRYEEHHGRTLPVYRGTMVNSPEPYAAARVPDPRRLVRCRDLALGVLSAVDELGRGDRAADTERIWTSHEALVLDYEVPLVRPTGDGGHYLASTHWPWIGERTRQPDGAHVRLLASLRNPIACKVSSDASVDDVLRLCEVLDPDRTPGRLTFTARFGARRVERLEPLVRAVREAGYPVLWMCDPMHGNTTRGAGGLKVRRLDEIMNEIRLFVSVVAAGGGVCAGLHIETSPNAICECDGAGIVPGQGGAYQTLCDPRLNLMQAVAACAHWQPRTAATRTAKEDRRWDSKLDTMG</sequence>
<dbReference type="RefSeq" id="WP_222976902.1">
    <property type="nucleotide sequence ID" value="NZ_JAINVZ010000006.1"/>
</dbReference>
<organism evidence="4 5">
    <name type="scientific">Streptantibioticus parmotrematis</name>
    <dbReference type="NCBI Taxonomy" id="2873249"/>
    <lineage>
        <taxon>Bacteria</taxon>
        <taxon>Bacillati</taxon>
        <taxon>Actinomycetota</taxon>
        <taxon>Actinomycetes</taxon>
        <taxon>Kitasatosporales</taxon>
        <taxon>Streptomycetaceae</taxon>
        <taxon>Streptantibioticus</taxon>
    </lineage>
</organism>
<name>A0ABS7QQK1_9ACTN</name>
<proteinExistence type="inferred from homology"/>
<evidence type="ECO:0000256" key="2">
    <source>
        <dbReference type="ARBA" id="ARBA00022679"/>
    </source>
</evidence>
<keyword evidence="3" id="KW-0028">Amino-acid biosynthesis</keyword>
<comment type="similarity">
    <text evidence="1 3">Belongs to the class-II DAHP synthase family.</text>
</comment>
<dbReference type="Pfam" id="PF01474">
    <property type="entry name" value="DAHP_synth_2"/>
    <property type="match status" value="2"/>
</dbReference>
<keyword evidence="3" id="KW-0057">Aromatic amino acid biosynthesis</keyword>
<gene>
    <name evidence="4" type="ORF">K7472_11505</name>
</gene>
<evidence type="ECO:0000313" key="5">
    <source>
        <dbReference type="Proteomes" id="UP001198565"/>
    </source>
</evidence>
<protein>
    <recommendedName>
        <fullName evidence="3">Phospho-2-dehydro-3-deoxyheptonate aldolase</fullName>
        <ecNumber evidence="3">2.5.1.54</ecNumber>
    </recommendedName>
</protein>
<evidence type="ECO:0000256" key="3">
    <source>
        <dbReference type="RuleBase" id="RU363071"/>
    </source>
</evidence>
<reference evidence="4 5" key="1">
    <citation type="submission" date="2021-08" db="EMBL/GenBank/DDBJ databases">
        <title>Streptomyces sp. PTM05 isolated from lichen.</title>
        <authorList>
            <person name="Somphong A."/>
            <person name="Phongsopitanun W."/>
            <person name="Tanasupawat S."/>
        </authorList>
    </citation>
    <scope>NUCLEOTIDE SEQUENCE [LARGE SCALE GENOMIC DNA]</scope>
    <source>
        <strain evidence="4 5">Ptm05</strain>
    </source>
</reference>
<evidence type="ECO:0000256" key="1">
    <source>
        <dbReference type="ARBA" id="ARBA00008911"/>
    </source>
</evidence>
<comment type="pathway">
    <text evidence="3">Metabolic intermediate biosynthesis; chorismate biosynthesis; chorismate from D-erythrose 4-phosphate and phosphoenolpyruvate: step 1/7.</text>
</comment>
<keyword evidence="5" id="KW-1185">Reference proteome</keyword>